<dbReference type="Proteomes" id="UP000095287">
    <property type="component" value="Unplaced"/>
</dbReference>
<feature type="compositionally biased region" description="Acidic residues" evidence="1">
    <location>
        <begin position="168"/>
        <end position="177"/>
    </location>
</feature>
<proteinExistence type="predicted"/>
<keyword evidence="2" id="KW-1185">Reference proteome</keyword>
<dbReference type="WBParaSite" id="L893_g23877.t1">
    <property type="protein sequence ID" value="L893_g23877.t1"/>
    <property type="gene ID" value="L893_g23877"/>
</dbReference>
<dbReference type="AlphaFoldDB" id="A0A1I7Z997"/>
<evidence type="ECO:0000313" key="3">
    <source>
        <dbReference type="WBParaSite" id="L893_g23877.t1"/>
    </source>
</evidence>
<accession>A0A1I7Z997</accession>
<name>A0A1I7Z997_9BILA</name>
<feature type="region of interest" description="Disordered" evidence="1">
    <location>
        <begin position="1"/>
        <end position="22"/>
    </location>
</feature>
<evidence type="ECO:0000256" key="1">
    <source>
        <dbReference type="SAM" id="MobiDB-lite"/>
    </source>
</evidence>
<organism evidence="2 3">
    <name type="scientific">Steinernema glaseri</name>
    <dbReference type="NCBI Taxonomy" id="37863"/>
    <lineage>
        <taxon>Eukaryota</taxon>
        <taxon>Metazoa</taxon>
        <taxon>Ecdysozoa</taxon>
        <taxon>Nematoda</taxon>
        <taxon>Chromadorea</taxon>
        <taxon>Rhabditida</taxon>
        <taxon>Tylenchina</taxon>
        <taxon>Panagrolaimomorpha</taxon>
        <taxon>Strongyloidoidea</taxon>
        <taxon>Steinernematidae</taxon>
        <taxon>Steinernema</taxon>
    </lineage>
</organism>
<feature type="compositionally biased region" description="Low complexity" evidence="1">
    <location>
        <begin position="1"/>
        <end position="17"/>
    </location>
</feature>
<evidence type="ECO:0000313" key="2">
    <source>
        <dbReference type="Proteomes" id="UP000095287"/>
    </source>
</evidence>
<reference evidence="3" key="1">
    <citation type="submission" date="2016-11" db="UniProtKB">
        <authorList>
            <consortium name="WormBaseParasite"/>
        </authorList>
    </citation>
    <scope>IDENTIFICATION</scope>
</reference>
<protein>
    <submittedName>
        <fullName evidence="3">FLYWCH-type domain-containing protein</fullName>
    </submittedName>
</protein>
<sequence length="299" mass="33933">MQQQETEGESAGSSAAGSPLPVPRRSAIQWRLVGVYSSEEETAEIRRAKVSKRKTDVLRHGRKVTYRCNSWKRTRCPYQMYALHTEAGVELFETSAKHRHDVIHKKKPELSLVEEQDETPEDVLRSVVKTEHNSDPEGDAEVTGVELFETSAKHRHDVIHKKKPELSLVEEQDETPEDVPVVKTEHNSDPEGEAEDTVSTSSKKTFKLADHALTLLDVAREMDLSVSFNLYGSHEFVFSSSRAPHNVQVVFEDGEEAVRVVMKVVETEVHEETWMKSCWPQFLWALRGKCGTVLVQDRS</sequence>
<feature type="region of interest" description="Disordered" evidence="1">
    <location>
        <begin position="162"/>
        <end position="201"/>
    </location>
</feature>